<sequence length="46" mass="5050">MTLRRARLGEARLASMISPSSAGLRRAPAWKLSSTCGYSLWSLSPR</sequence>
<protein>
    <submittedName>
        <fullName evidence="1">Uncharacterized protein</fullName>
    </submittedName>
</protein>
<accession>A0A0A9FGT2</accession>
<reference evidence="1" key="2">
    <citation type="journal article" date="2015" name="Data Brief">
        <title>Shoot transcriptome of the giant reed, Arundo donax.</title>
        <authorList>
            <person name="Barrero R.A."/>
            <person name="Guerrero F.D."/>
            <person name="Moolhuijzen P."/>
            <person name="Goolsby J.A."/>
            <person name="Tidwell J."/>
            <person name="Bellgard S.E."/>
            <person name="Bellgard M.I."/>
        </authorList>
    </citation>
    <scope>NUCLEOTIDE SEQUENCE</scope>
    <source>
        <tissue evidence="1">Shoot tissue taken approximately 20 cm above the soil surface</tissue>
    </source>
</reference>
<dbReference type="AlphaFoldDB" id="A0A0A9FGT2"/>
<evidence type="ECO:0000313" key="1">
    <source>
        <dbReference type="EMBL" id="JAE09336.1"/>
    </source>
</evidence>
<name>A0A0A9FGT2_ARUDO</name>
<reference evidence="1" key="1">
    <citation type="submission" date="2014-09" db="EMBL/GenBank/DDBJ databases">
        <authorList>
            <person name="Magalhaes I.L.F."/>
            <person name="Oliveira U."/>
            <person name="Santos F.R."/>
            <person name="Vidigal T.H.D.A."/>
            <person name="Brescovit A.D."/>
            <person name="Santos A.J."/>
        </authorList>
    </citation>
    <scope>NUCLEOTIDE SEQUENCE</scope>
    <source>
        <tissue evidence="1">Shoot tissue taken approximately 20 cm above the soil surface</tissue>
    </source>
</reference>
<organism evidence="1">
    <name type="scientific">Arundo donax</name>
    <name type="common">Giant reed</name>
    <name type="synonym">Donax arundinaceus</name>
    <dbReference type="NCBI Taxonomy" id="35708"/>
    <lineage>
        <taxon>Eukaryota</taxon>
        <taxon>Viridiplantae</taxon>
        <taxon>Streptophyta</taxon>
        <taxon>Embryophyta</taxon>
        <taxon>Tracheophyta</taxon>
        <taxon>Spermatophyta</taxon>
        <taxon>Magnoliopsida</taxon>
        <taxon>Liliopsida</taxon>
        <taxon>Poales</taxon>
        <taxon>Poaceae</taxon>
        <taxon>PACMAD clade</taxon>
        <taxon>Arundinoideae</taxon>
        <taxon>Arundineae</taxon>
        <taxon>Arundo</taxon>
    </lineage>
</organism>
<proteinExistence type="predicted"/>
<dbReference type="EMBL" id="GBRH01188560">
    <property type="protein sequence ID" value="JAE09336.1"/>
    <property type="molecule type" value="Transcribed_RNA"/>
</dbReference>